<reference evidence="1" key="1">
    <citation type="submission" date="2022-11" db="EMBL/GenBank/DDBJ databases">
        <title>Centuries of genome instability and evolution in soft-shell clam transmissible cancer (bioRxiv).</title>
        <authorList>
            <person name="Hart S.F.M."/>
            <person name="Yonemitsu M.A."/>
            <person name="Giersch R.M."/>
            <person name="Beal B.F."/>
            <person name="Arriagada G."/>
            <person name="Davis B.W."/>
            <person name="Ostrander E.A."/>
            <person name="Goff S.P."/>
            <person name="Metzger M.J."/>
        </authorList>
    </citation>
    <scope>NUCLEOTIDE SEQUENCE</scope>
    <source>
        <strain evidence="1">MELC-2E11</strain>
        <tissue evidence="1">Siphon/mantle</tissue>
    </source>
</reference>
<accession>A0ABY7FH62</accession>
<gene>
    <name evidence="1" type="ORF">MAR_014916</name>
</gene>
<name>A0ABY7FH62_MYAAR</name>
<keyword evidence="2" id="KW-1185">Reference proteome</keyword>
<evidence type="ECO:0000313" key="1">
    <source>
        <dbReference type="EMBL" id="WAR20942.1"/>
    </source>
</evidence>
<sequence length="75" mass="8252">MDELHNSSVDSSFTCWSFQAGMRLVPGFHLTPSTLSCTDGILTSLEYVDVCLSSRSNLFDATLLILIRAAEQLLL</sequence>
<dbReference type="Proteomes" id="UP001164746">
    <property type="component" value="Chromosome 12"/>
</dbReference>
<dbReference type="EMBL" id="CP111023">
    <property type="protein sequence ID" value="WAR20942.1"/>
    <property type="molecule type" value="Genomic_DNA"/>
</dbReference>
<protein>
    <submittedName>
        <fullName evidence="1">Uncharacterized protein</fullName>
    </submittedName>
</protein>
<evidence type="ECO:0000313" key="2">
    <source>
        <dbReference type="Proteomes" id="UP001164746"/>
    </source>
</evidence>
<organism evidence="1 2">
    <name type="scientific">Mya arenaria</name>
    <name type="common">Soft-shell clam</name>
    <dbReference type="NCBI Taxonomy" id="6604"/>
    <lineage>
        <taxon>Eukaryota</taxon>
        <taxon>Metazoa</taxon>
        <taxon>Spiralia</taxon>
        <taxon>Lophotrochozoa</taxon>
        <taxon>Mollusca</taxon>
        <taxon>Bivalvia</taxon>
        <taxon>Autobranchia</taxon>
        <taxon>Heteroconchia</taxon>
        <taxon>Euheterodonta</taxon>
        <taxon>Imparidentia</taxon>
        <taxon>Neoheterodontei</taxon>
        <taxon>Myida</taxon>
        <taxon>Myoidea</taxon>
        <taxon>Myidae</taxon>
        <taxon>Mya</taxon>
    </lineage>
</organism>
<proteinExistence type="predicted"/>